<proteinExistence type="predicted"/>
<accession>A0A0A9HMC2</accession>
<feature type="compositionally biased region" description="Low complexity" evidence="1">
    <location>
        <begin position="50"/>
        <end position="67"/>
    </location>
</feature>
<reference evidence="2" key="1">
    <citation type="submission" date="2014-09" db="EMBL/GenBank/DDBJ databases">
        <authorList>
            <person name="Magalhaes I.L.F."/>
            <person name="Oliveira U."/>
            <person name="Santos F.R."/>
            <person name="Vidigal T.H.D.A."/>
            <person name="Brescovit A.D."/>
            <person name="Santos A.J."/>
        </authorList>
    </citation>
    <scope>NUCLEOTIDE SEQUENCE</scope>
    <source>
        <tissue evidence="2">Shoot tissue taken approximately 20 cm above the soil surface</tissue>
    </source>
</reference>
<organism evidence="2">
    <name type="scientific">Arundo donax</name>
    <name type="common">Giant reed</name>
    <name type="synonym">Donax arundinaceus</name>
    <dbReference type="NCBI Taxonomy" id="35708"/>
    <lineage>
        <taxon>Eukaryota</taxon>
        <taxon>Viridiplantae</taxon>
        <taxon>Streptophyta</taxon>
        <taxon>Embryophyta</taxon>
        <taxon>Tracheophyta</taxon>
        <taxon>Spermatophyta</taxon>
        <taxon>Magnoliopsida</taxon>
        <taxon>Liliopsida</taxon>
        <taxon>Poales</taxon>
        <taxon>Poaceae</taxon>
        <taxon>PACMAD clade</taxon>
        <taxon>Arundinoideae</taxon>
        <taxon>Arundineae</taxon>
        <taxon>Arundo</taxon>
    </lineage>
</organism>
<name>A0A0A9HMC2_ARUDO</name>
<dbReference type="EMBL" id="GBRH01160004">
    <property type="protein sequence ID" value="JAE37892.1"/>
    <property type="molecule type" value="Transcribed_RNA"/>
</dbReference>
<reference evidence="2" key="2">
    <citation type="journal article" date="2015" name="Data Brief">
        <title>Shoot transcriptome of the giant reed, Arundo donax.</title>
        <authorList>
            <person name="Barrero R.A."/>
            <person name="Guerrero F.D."/>
            <person name="Moolhuijzen P."/>
            <person name="Goolsby J.A."/>
            <person name="Tidwell J."/>
            <person name="Bellgard S.E."/>
            <person name="Bellgard M.I."/>
        </authorList>
    </citation>
    <scope>NUCLEOTIDE SEQUENCE</scope>
    <source>
        <tissue evidence="2">Shoot tissue taken approximately 20 cm above the soil surface</tissue>
    </source>
</reference>
<feature type="region of interest" description="Disordered" evidence="1">
    <location>
        <begin position="1"/>
        <end position="91"/>
    </location>
</feature>
<evidence type="ECO:0000256" key="1">
    <source>
        <dbReference type="SAM" id="MobiDB-lite"/>
    </source>
</evidence>
<feature type="compositionally biased region" description="Basic and acidic residues" evidence="1">
    <location>
        <begin position="32"/>
        <end position="49"/>
    </location>
</feature>
<evidence type="ECO:0000313" key="2">
    <source>
        <dbReference type="EMBL" id="JAE37892.1"/>
    </source>
</evidence>
<dbReference type="AlphaFoldDB" id="A0A0A9HMC2"/>
<protein>
    <submittedName>
        <fullName evidence="2">Uncharacterized protein</fullName>
    </submittedName>
</protein>
<sequence>MPLAVDRSTAVRRVGEPEHGGWIISGGEELDDHGRAEVRAQPWHRREGSSRPPASPSLSRLLAASSWSPPPVSRTGTARGGRIRQPPVRIR</sequence>